<feature type="region of interest" description="Disordered" evidence="6">
    <location>
        <begin position="470"/>
        <end position="504"/>
    </location>
</feature>
<proteinExistence type="inferred from homology"/>
<feature type="transmembrane region" description="Helical" evidence="7">
    <location>
        <begin position="346"/>
        <end position="371"/>
    </location>
</feature>
<comment type="caution">
    <text evidence="8">The sequence shown here is derived from an EMBL/GenBank/DDBJ whole genome shotgun (WGS) entry which is preliminary data.</text>
</comment>
<accession>A0A9W6C051</accession>
<sequence length="504" mass="53889">MRRLACKGGCQQLAHSRPCVFAPTYARPPVALVALQRTRTCRKTINVRCNAPSAAAAAPDASASAPSAPVAPTELQALINAIPFTKLAIWGTMAALAYQLHDFAGMVLGTFIVSFIGNSFVEGAQEAQLVQSLLPKPAMRRQVLVLLYFLMILGVFTLLGVLTIPDIAREGADFVNRLQSDNIWVILVEKMRHGVGDQVMNSLEKAVYLATSNDIAAAAVSESQHWSAERSTQLGLAVSSMLKGYTNTAAKYTAVFLKSVAKFSLQALVSLILGFLFVWDMPTISRGISTLRTSRLAPVFNEVAPVLTVFGQLFGKALQVQAQIAVVNTALTAAGMWILAIPGIGLLSLFVFLCSFIPIMGCIISTVPIGFVALTEYGFVKLACVILMVVAVHFVEAYALNPAIYSAQLKLHPLMVLSVLLVAEHNLGVWGLMLAVPSTVFALDYLIRYPNQSIREVGERELSVIQKQAPPSQAAGPAAVQQPEEGHHAGPGSGPDLAPMLQGG</sequence>
<reference evidence="8 9" key="1">
    <citation type="journal article" date="2023" name="Commun. Biol.">
        <title>Reorganization of the ancestral sex-determining regions during the evolution of trioecy in Pleodorina starrii.</title>
        <authorList>
            <person name="Takahashi K."/>
            <person name="Suzuki S."/>
            <person name="Kawai-Toyooka H."/>
            <person name="Yamamoto K."/>
            <person name="Hamaji T."/>
            <person name="Ootsuki R."/>
            <person name="Yamaguchi H."/>
            <person name="Kawachi M."/>
            <person name="Higashiyama T."/>
            <person name="Nozaki H."/>
        </authorList>
    </citation>
    <scope>NUCLEOTIDE SEQUENCE [LARGE SCALE GENOMIC DNA]</scope>
    <source>
        <strain evidence="8 9">NIES-4479</strain>
    </source>
</reference>
<dbReference type="PANTHER" id="PTHR21716">
    <property type="entry name" value="TRANSMEMBRANE PROTEIN"/>
    <property type="match status" value="1"/>
</dbReference>
<evidence type="ECO:0000256" key="4">
    <source>
        <dbReference type="ARBA" id="ARBA00022989"/>
    </source>
</evidence>
<dbReference type="Proteomes" id="UP001165080">
    <property type="component" value="Unassembled WGS sequence"/>
</dbReference>
<comment type="subcellular location">
    <subcellularLocation>
        <location evidence="1">Membrane</location>
        <topology evidence="1">Multi-pass membrane protein</topology>
    </subcellularLocation>
</comment>
<comment type="similarity">
    <text evidence="2">Belongs to the autoinducer-2 exporter (AI-2E) (TC 2.A.86) family.</text>
</comment>
<evidence type="ECO:0008006" key="10">
    <source>
        <dbReference type="Google" id="ProtNLM"/>
    </source>
</evidence>
<dbReference type="PANTHER" id="PTHR21716:SF62">
    <property type="entry name" value="TRANSPORT PROTEIN YDBI-RELATED"/>
    <property type="match status" value="1"/>
</dbReference>
<evidence type="ECO:0000256" key="7">
    <source>
        <dbReference type="SAM" id="Phobius"/>
    </source>
</evidence>
<dbReference type="Pfam" id="PF01594">
    <property type="entry name" value="AI-2E_transport"/>
    <property type="match status" value="1"/>
</dbReference>
<evidence type="ECO:0000256" key="1">
    <source>
        <dbReference type="ARBA" id="ARBA00004141"/>
    </source>
</evidence>
<evidence type="ECO:0000256" key="6">
    <source>
        <dbReference type="SAM" id="MobiDB-lite"/>
    </source>
</evidence>
<keyword evidence="4 7" id="KW-1133">Transmembrane helix</keyword>
<evidence type="ECO:0000313" key="9">
    <source>
        <dbReference type="Proteomes" id="UP001165080"/>
    </source>
</evidence>
<keyword evidence="3 7" id="KW-0812">Transmembrane</keyword>
<dbReference type="GO" id="GO:0016020">
    <property type="term" value="C:membrane"/>
    <property type="evidence" value="ECO:0007669"/>
    <property type="project" value="UniProtKB-SubCell"/>
</dbReference>
<evidence type="ECO:0000256" key="2">
    <source>
        <dbReference type="ARBA" id="ARBA00009773"/>
    </source>
</evidence>
<keyword evidence="5 7" id="KW-0472">Membrane</keyword>
<gene>
    <name evidence="8" type="primary">PLEST009764</name>
    <name evidence="8" type="ORF">PLESTB_001711200</name>
</gene>
<protein>
    <recommendedName>
        <fullName evidence="10">AI-2E family transporter</fullName>
    </recommendedName>
</protein>
<feature type="transmembrane region" description="Helical" evidence="7">
    <location>
        <begin position="320"/>
        <end position="339"/>
    </location>
</feature>
<evidence type="ECO:0000256" key="5">
    <source>
        <dbReference type="ARBA" id="ARBA00023136"/>
    </source>
</evidence>
<dbReference type="EMBL" id="BRXU01000041">
    <property type="protein sequence ID" value="GLC61055.1"/>
    <property type="molecule type" value="Genomic_DNA"/>
</dbReference>
<dbReference type="InterPro" id="IPR002549">
    <property type="entry name" value="AI-2E-like"/>
</dbReference>
<evidence type="ECO:0000313" key="8">
    <source>
        <dbReference type="EMBL" id="GLC61055.1"/>
    </source>
</evidence>
<feature type="transmembrane region" description="Helical" evidence="7">
    <location>
        <begin position="103"/>
        <end position="121"/>
    </location>
</feature>
<feature type="transmembrane region" description="Helical" evidence="7">
    <location>
        <begin position="142"/>
        <end position="164"/>
    </location>
</feature>
<organism evidence="8 9">
    <name type="scientific">Pleodorina starrii</name>
    <dbReference type="NCBI Taxonomy" id="330485"/>
    <lineage>
        <taxon>Eukaryota</taxon>
        <taxon>Viridiplantae</taxon>
        <taxon>Chlorophyta</taxon>
        <taxon>core chlorophytes</taxon>
        <taxon>Chlorophyceae</taxon>
        <taxon>CS clade</taxon>
        <taxon>Chlamydomonadales</taxon>
        <taxon>Volvocaceae</taxon>
        <taxon>Pleodorina</taxon>
    </lineage>
</organism>
<dbReference type="OrthoDB" id="531865at2759"/>
<keyword evidence="9" id="KW-1185">Reference proteome</keyword>
<dbReference type="AlphaFoldDB" id="A0A9W6C051"/>
<feature type="transmembrane region" description="Helical" evidence="7">
    <location>
        <begin position="263"/>
        <end position="284"/>
    </location>
</feature>
<name>A0A9W6C051_9CHLO</name>
<evidence type="ECO:0000256" key="3">
    <source>
        <dbReference type="ARBA" id="ARBA00022692"/>
    </source>
</evidence>
<feature type="transmembrane region" description="Helical" evidence="7">
    <location>
        <begin position="77"/>
        <end position="97"/>
    </location>
</feature>
<dbReference type="GO" id="GO:0055085">
    <property type="term" value="P:transmembrane transport"/>
    <property type="evidence" value="ECO:0007669"/>
    <property type="project" value="TreeGrafter"/>
</dbReference>
<feature type="transmembrane region" description="Helical" evidence="7">
    <location>
        <begin position="377"/>
        <end position="395"/>
    </location>
</feature>
<feature type="compositionally biased region" description="Low complexity" evidence="6">
    <location>
        <begin position="470"/>
        <end position="483"/>
    </location>
</feature>